<dbReference type="AlphaFoldDB" id="A0A1M2V334"/>
<feature type="compositionally biased region" description="Basic and acidic residues" evidence="1">
    <location>
        <begin position="13"/>
        <end position="44"/>
    </location>
</feature>
<evidence type="ECO:0000313" key="2">
    <source>
        <dbReference type="EMBL" id="OJT01957.1"/>
    </source>
</evidence>
<keyword evidence="3" id="KW-1185">Reference proteome</keyword>
<protein>
    <submittedName>
        <fullName evidence="2">Uncharacterized protein</fullName>
    </submittedName>
</protein>
<proteinExistence type="predicted"/>
<sequence>MRLAPSRHFFANVKEDPRLTNGTRERPKREESEEAKDRESRESPSCEEPDSVELDNYYERRTMFESGQNVHMSLKSA</sequence>
<reference evidence="2 3" key="1">
    <citation type="submission" date="2016-10" db="EMBL/GenBank/DDBJ databases">
        <title>Genome sequence of the basidiomycete white-rot fungus Trametes pubescens.</title>
        <authorList>
            <person name="Makela M.R."/>
            <person name="Granchi Z."/>
            <person name="Peng M."/>
            <person name="De Vries R.P."/>
            <person name="Grigoriev I."/>
            <person name="Riley R."/>
            <person name="Hilden K."/>
        </authorList>
    </citation>
    <scope>NUCLEOTIDE SEQUENCE [LARGE SCALE GENOMIC DNA]</scope>
    <source>
        <strain evidence="2 3">FBCC735</strain>
    </source>
</reference>
<comment type="caution">
    <text evidence="2">The sequence shown here is derived from an EMBL/GenBank/DDBJ whole genome shotgun (WGS) entry which is preliminary data.</text>
</comment>
<dbReference type="Proteomes" id="UP000184267">
    <property type="component" value="Unassembled WGS sequence"/>
</dbReference>
<evidence type="ECO:0000256" key="1">
    <source>
        <dbReference type="SAM" id="MobiDB-lite"/>
    </source>
</evidence>
<organism evidence="2 3">
    <name type="scientific">Trametes pubescens</name>
    <name type="common">White-rot fungus</name>
    <dbReference type="NCBI Taxonomy" id="154538"/>
    <lineage>
        <taxon>Eukaryota</taxon>
        <taxon>Fungi</taxon>
        <taxon>Dikarya</taxon>
        <taxon>Basidiomycota</taxon>
        <taxon>Agaricomycotina</taxon>
        <taxon>Agaricomycetes</taxon>
        <taxon>Polyporales</taxon>
        <taxon>Polyporaceae</taxon>
        <taxon>Trametes</taxon>
    </lineage>
</organism>
<feature type="region of interest" description="Disordered" evidence="1">
    <location>
        <begin position="1"/>
        <end position="57"/>
    </location>
</feature>
<dbReference type="EMBL" id="MNAD01001710">
    <property type="protein sequence ID" value="OJT01957.1"/>
    <property type="molecule type" value="Genomic_DNA"/>
</dbReference>
<name>A0A1M2V334_TRAPU</name>
<evidence type="ECO:0000313" key="3">
    <source>
        <dbReference type="Proteomes" id="UP000184267"/>
    </source>
</evidence>
<accession>A0A1M2V334</accession>
<gene>
    <name evidence="2" type="ORF">TRAPUB_7601</name>
</gene>